<accession>A0ABT4KDA1</accession>
<evidence type="ECO:0000313" key="3">
    <source>
        <dbReference type="Proteomes" id="UP001079430"/>
    </source>
</evidence>
<sequence length="130" mass="13795">MTGISLDHTVATIAAELPGAAELFRRHDISFCCGGNVRLSEAAVKSRPRSVGASFEIGGSRKGGRTRCPRRHIGPHRPYPRQVSPNAPCGAHLAHPARPEGGAGARSAPLGTDRPFPRHWNVCATNSRAT</sequence>
<feature type="compositionally biased region" description="Basic residues" evidence="1">
    <location>
        <begin position="62"/>
        <end position="79"/>
    </location>
</feature>
<dbReference type="Pfam" id="PF04405">
    <property type="entry name" value="ScdA_N"/>
    <property type="match status" value="1"/>
</dbReference>
<protein>
    <submittedName>
        <fullName evidence="2">DUF542 domain-containing protein</fullName>
    </submittedName>
</protein>
<comment type="caution">
    <text evidence="2">The sequence shown here is derived from an EMBL/GenBank/DDBJ whole genome shotgun (WGS) entry which is preliminary data.</text>
</comment>
<proteinExistence type="predicted"/>
<reference evidence="2" key="1">
    <citation type="submission" date="2022-10" db="EMBL/GenBank/DDBJ databases">
        <title>Whole genome sequencing of three plant growth promoting bacteria isolated from Vachellia tortilis subsp. raddiana in Morocco.</title>
        <authorList>
            <person name="Hnini M."/>
            <person name="Zouagui R."/>
            <person name="Zouagui H."/>
            <person name="Chemao Elfihri M.-W."/>
            <person name="Ibrahimi A."/>
            <person name="Sbabou L."/>
            <person name="Aurag J."/>
        </authorList>
    </citation>
    <scope>NUCLEOTIDE SEQUENCE</scope>
    <source>
        <strain evidence="2">LMR678</strain>
    </source>
</reference>
<dbReference type="EMBL" id="JAPVOI010000003">
    <property type="protein sequence ID" value="MCZ4088962.1"/>
    <property type="molecule type" value="Genomic_DNA"/>
</dbReference>
<keyword evidence="3" id="KW-1185">Reference proteome</keyword>
<evidence type="ECO:0000256" key="1">
    <source>
        <dbReference type="SAM" id="MobiDB-lite"/>
    </source>
</evidence>
<dbReference type="Proteomes" id="UP001079430">
    <property type="component" value="Unassembled WGS sequence"/>
</dbReference>
<feature type="region of interest" description="Disordered" evidence="1">
    <location>
        <begin position="48"/>
        <end position="130"/>
    </location>
</feature>
<evidence type="ECO:0000313" key="2">
    <source>
        <dbReference type="EMBL" id="MCZ4088962.1"/>
    </source>
</evidence>
<gene>
    <name evidence="2" type="ORF">O3W52_02460</name>
</gene>
<dbReference type="InterPro" id="IPR019903">
    <property type="entry name" value="RIC_family"/>
</dbReference>
<organism evidence="2 3">
    <name type="scientific">Sinorhizobium psoraleae</name>
    <dbReference type="NCBI Taxonomy" id="520838"/>
    <lineage>
        <taxon>Bacteria</taxon>
        <taxon>Pseudomonadati</taxon>
        <taxon>Pseudomonadota</taxon>
        <taxon>Alphaproteobacteria</taxon>
        <taxon>Hyphomicrobiales</taxon>
        <taxon>Rhizobiaceae</taxon>
        <taxon>Sinorhizobium/Ensifer group</taxon>
        <taxon>Sinorhizobium</taxon>
    </lineage>
</organism>
<name>A0ABT4KDA1_9HYPH</name>